<dbReference type="GO" id="GO:0005615">
    <property type="term" value="C:extracellular space"/>
    <property type="evidence" value="ECO:0007669"/>
    <property type="project" value="UniProtKB-KW"/>
</dbReference>
<evidence type="ECO:0000256" key="7">
    <source>
        <dbReference type="ARBA" id="ARBA00004613"/>
    </source>
</evidence>
<dbReference type="AlphaFoldDB" id="A0A401PXA5"/>
<reference evidence="31 32" key="1">
    <citation type="journal article" date="2018" name="Nat. Ecol. Evol.">
        <title>Shark genomes provide insights into elasmobranch evolution and the origin of vertebrates.</title>
        <authorList>
            <person name="Hara Y"/>
            <person name="Yamaguchi K"/>
            <person name="Onimaru K"/>
            <person name="Kadota M"/>
            <person name="Koyanagi M"/>
            <person name="Keeley SD"/>
            <person name="Tatsumi K"/>
            <person name="Tanaka K"/>
            <person name="Motone F"/>
            <person name="Kageyama Y"/>
            <person name="Nozu R"/>
            <person name="Adachi N"/>
            <person name="Nishimura O"/>
            <person name="Nakagawa R"/>
            <person name="Tanegashima C"/>
            <person name="Kiyatake I"/>
            <person name="Matsumoto R"/>
            <person name="Murakumo K"/>
            <person name="Nishida K"/>
            <person name="Terakita A"/>
            <person name="Kuratani S"/>
            <person name="Sato K"/>
            <person name="Hyodo S Kuraku.S."/>
        </authorList>
    </citation>
    <scope>NUCLEOTIDE SEQUENCE [LARGE SCALE GENOMIC DNA]</scope>
</reference>
<evidence type="ECO:0000256" key="2">
    <source>
        <dbReference type="ARBA" id="ARBA00004123"/>
    </source>
</evidence>
<protein>
    <recommendedName>
        <fullName evidence="9">Tumor necrosis factor ligand superfamily member 6</fullName>
    </recommendedName>
    <alternativeName>
        <fullName evidence="27">Fas antigen ligand</fullName>
    </alternativeName>
</protein>
<keyword evidence="32" id="KW-1185">Reference proteome</keyword>
<dbReference type="InterPro" id="IPR028326">
    <property type="entry name" value="FASL"/>
</dbReference>
<evidence type="ECO:0000256" key="13">
    <source>
        <dbReference type="ARBA" id="ARBA00022525"/>
    </source>
</evidence>
<keyword evidence="12" id="KW-0202">Cytokine</keyword>
<keyword evidence="23" id="KW-0325">Glycoprotein</keyword>
<evidence type="ECO:0000256" key="14">
    <source>
        <dbReference type="ARBA" id="ARBA00022692"/>
    </source>
</evidence>
<dbReference type="PRINTS" id="PR01681">
    <property type="entry name" value="FASLIGAND"/>
</dbReference>
<evidence type="ECO:0000256" key="21">
    <source>
        <dbReference type="ARBA" id="ARBA00023157"/>
    </source>
</evidence>
<evidence type="ECO:0000256" key="20">
    <source>
        <dbReference type="ARBA" id="ARBA00023136"/>
    </source>
</evidence>
<dbReference type="OrthoDB" id="5983780at2759"/>
<dbReference type="CDD" id="cd00184">
    <property type="entry name" value="TNF"/>
    <property type="match status" value="1"/>
</dbReference>
<evidence type="ECO:0000256" key="12">
    <source>
        <dbReference type="ARBA" id="ARBA00022514"/>
    </source>
</evidence>
<keyword evidence="20" id="KW-0472">Membrane</keyword>
<evidence type="ECO:0000256" key="25">
    <source>
        <dbReference type="ARBA" id="ARBA00023242"/>
    </source>
</evidence>
<keyword evidence="24" id="KW-0458">Lysosome</keyword>
<keyword evidence="11" id="KW-0678">Repressor</keyword>
<evidence type="ECO:0000256" key="8">
    <source>
        <dbReference type="ARBA" id="ARBA00008670"/>
    </source>
</evidence>
<comment type="subcellular location">
    <subcellularLocation>
        <location evidence="3">Cell membrane</location>
        <topology evidence="3">Single-pass membrane protein</topology>
    </subcellularLocation>
    <subcellularLocation>
        <location evidence="5">Cytoplasmic vesicle lumen</location>
    </subcellularLocation>
    <subcellularLocation>
        <location evidence="4">Lysosome lumen</location>
    </subcellularLocation>
    <subcellularLocation>
        <location evidence="6">Membrane</location>
        <topology evidence="6">Single-pass type II membrane protein</topology>
    </subcellularLocation>
    <subcellularLocation>
        <location evidence="2">Nucleus</location>
    </subcellularLocation>
    <subcellularLocation>
        <location evidence="7">Secreted</location>
    </subcellularLocation>
</comment>
<comment type="function">
    <text evidence="28">Induces FAS-mediated activation of NF-kappa-B, initiating non-apoptotic signaling pathways. Can induce apoptosis but does not appear to be essential for this process.</text>
</comment>
<dbReference type="OMA" id="LMKINIM"/>
<gene>
    <name evidence="31" type="ORF">scyTo_0015707</name>
</gene>
<dbReference type="Gene3D" id="2.60.120.40">
    <property type="match status" value="1"/>
</dbReference>
<dbReference type="PANTHER" id="PTHR11471:SF33">
    <property type="entry name" value="TUMOR NECROSIS FACTOR LIGAND SUPERFAMILY MEMBER 6"/>
    <property type="match status" value="1"/>
</dbReference>
<keyword evidence="16" id="KW-0832">Ubl conjugation</keyword>
<dbReference type="PANTHER" id="PTHR11471">
    <property type="entry name" value="TUMOR NECROSIS FACTOR FAMILY MEMBER"/>
    <property type="match status" value="1"/>
</dbReference>
<sequence>MLFIALTGLTFGTYYLHQLQQEVEGMKLKIDGTPQNRLEKQIGAEERTNKPKNEVKMAAHLTGKTTTDHSGRLKWEIYLGHAFLQGIQYKDGALVINETGQYFIYAKIYFRGMECETVLLQQTVVKRNEYYLNDLSLMKINIMNYCSGRGAWGKNTFQAGIFHLSEGVQLFVSVSHPGMVSTDELMTFFGAYKL</sequence>
<dbReference type="GO" id="GO:0043123">
    <property type="term" value="P:positive regulation of canonical NF-kappaB signal transduction"/>
    <property type="evidence" value="ECO:0007669"/>
    <property type="project" value="TreeGrafter"/>
</dbReference>
<evidence type="ECO:0000256" key="4">
    <source>
        <dbReference type="ARBA" id="ARBA00004227"/>
    </source>
</evidence>
<evidence type="ECO:0000256" key="22">
    <source>
        <dbReference type="ARBA" id="ARBA00023163"/>
    </source>
</evidence>
<keyword evidence="21" id="KW-1015">Disulfide bond</keyword>
<dbReference type="GO" id="GO:0005164">
    <property type="term" value="F:tumor necrosis factor receptor binding"/>
    <property type="evidence" value="ECO:0007669"/>
    <property type="project" value="InterPro"/>
</dbReference>
<dbReference type="EMBL" id="BFAA01009042">
    <property type="protein sequence ID" value="GCB77769.1"/>
    <property type="molecule type" value="Genomic_DNA"/>
</dbReference>
<dbReference type="STRING" id="75743.A0A401PXA5"/>
<dbReference type="Proteomes" id="UP000288216">
    <property type="component" value="Unassembled WGS sequence"/>
</dbReference>
<keyword evidence="13" id="KW-0964">Secreted</keyword>
<keyword evidence="19" id="KW-0805">Transcription regulation</keyword>
<keyword evidence="22" id="KW-0804">Transcription</keyword>
<dbReference type="InterPro" id="IPR006052">
    <property type="entry name" value="TNF_dom"/>
</dbReference>
<accession>A0A401PXA5</accession>
<dbReference type="PROSITE" id="PS50049">
    <property type="entry name" value="THD_2"/>
    <property type="match status" value="1"/>
</dbReference>
<evidence type="ECO:0000256" key="5">
    <source>
        <dbReference type="ARBA" id="ARBA00004321"/>
    </source>
</evidence>
<keyword evidence="15" id="KW-0053">Apoptosis</keyword>
<dbReference type="GO" id="GO:0005634">
    <property type="term" value="C:nucleus"/>
    <property type="evidence" value="ECO:0007669"/>
    <property type="project" value="UniProtKB-SubCell"/>
</dbReference>
<evidence type="ECO:0000256" key="29">
    <source>
        <dbReference type="ARBA" id="ARBA00047144"/>
    </source>
</evidence>
<organism evidence="31 32">
    <name type="scientific">Scyliorhinus torazame</name>
    <name type="common">Cloudy catshark</name>
    <name type="synonym">Catulus torazame</name>
    <dbReference type="NCBI Taxonomy" id="75743"/>
    <lineage>
        <taxon>Eukaryota</taxon>
        <taxon>Metazoa</taxon>
        <taxon>Chordata</taxon>
        <taxon>Craniata</taxon>
        <taxon>Vertebrata</taxon>
        <taxon>Chondrichthyes</taxon>
        <taxon>Elasmobranchii</taxon>
        <taxon>Galeomorphii</taxon>
        <taxon>Galeoidea</taxon>
        <taxon>Carcharhiniformes</taxon>
        <taxon>Scyliorhinidae</taxon>
        <taxon>Scyliorhinus</taxon>
    </lineage>
</organism>
<keyword evidence="10" id="KW-1003">Cell membrane</keyword>
<keyword evidence="17" id="KW-0735">Signal-anchor</keyword>
<evidence type="ECO:0000313" key="31">
    <source>
        <dbReference type="EMBL" id="GCB77769.1"/>
    </source>
</evidence>
<evidence type="ECO:0000256" key="23">
    <source>
        <dbReference type="ARBA" id="ARBA00023180"/>
    </source>
</evidence>
<dbReference type="SUPFAM" id="SSF49842">
    <property type="entry name" value="TNF-like"/>
    <property type="match status" value="1"/>
</dbReference>
<dbReference type="SMART" id="SM00207">
    <property type="entry name" value="TNF"/>
    <property type="match status" value="1"/>
</dbReference>
<keyword evidence="14" id="KW-0812">Transmembrane</keyword>
<dbReference type="GO" id="GO:0006955">
    <property type="term" value="P:immune response"/>
    <property type="evidence" value="ECO:0007669"/>
    <property type="project" value="InterPro"/>
</dbReference>
<evidence type="ECO:0000256" key="1">
    <source>
        <dbReference type="ARBA" id="ARBA00003149"/>
    </source>
</evidence>
<evidence type="ECO:0000256" key="26">
    <source>
        <dbReference type="ARBA" id="ARBA00023329"/>
    </source>
</evidence>
<evidence type="ECO:0000256" key="28">
    <source>
        <dbReference type="ARBA" id="ARBA00045660"/>
    </source>
</evidence>
<evidence type="ECO:0000256" key="16">
    <source>
        <dbReference type="ARBA" id="ARBA00022843"/>
    </source>
</evidence>
<evidence type="ECO:0000313" key="32">
    <source>
        <dbReference type="Proteomes" id="UP000288216"/>
    </source>
</evidence>
<proteinExistence type="inferred from homology"/>
<evidence type="ECO:0000256" key="27">
    <source>
        <dbReference type="ARBA" id="ARBA00030913"/>
    </source>
</evidence>
<evidence type="ECO:0000256" key="6">
    <source>
        <dbReference type="ARBA" id="ARBA00004606"/>
    </source>
</evidence>
<keyword evidence="25" id="KW-0539">Nucleus</keyword>
<evidence type="ECO:0000256" key="17">
    <source>
        <dbReference type="ARBA" id="ARBA00022968"/>
    </source>
</evidence>
<dbReference type="InterPro" id="IPR008983">
    <property type="entry name" value="Tumour_necrosis_fac-like_dom"/>
</dbReference>
<dbReference type="GO" id="GO:0060205">
    <property type="term" value="C:cytoplasmic vesicle lumen"/>
    <property type="evidence" value="ECO:0007669"/>
    <property type="project" value="UniProtKB-SubCell"/>
</dbReference>
<evidence type="ECO:0000256" key="10">
    <source>
        <dbReference type="ARBA" id="ARBA00022475"/>
    </source>
</evidence>
<evidence type="ECO:0000256" key="24">
    <source>
        <dbReference type="ARBA" id="ARBA00023228"/>
    </source>
</evidence>
<evidence type="ECO:0000259" key="30">
    <source>
        <dbReference type="PROSITE" id="PS50049"/>
    </source>
</evidence>
<comment type="caution">
    <text evidence="31">The sequence shown here is derived from an EMBL/GenBank/DDBJ whole genome shotgun (WGS) entry which is preliminary data.</text>
</comment>
<dbReference type="GO" id="GO:0043202">
    <property type="term" value="C:lysosomal lumen"/>
    <property type="evidence" value="ECO:0007669"/>
    <property type="project" value="UniProtKB-SubCell"/>
</dbReference>
<evidence type="ECO:0000256" key="9">
    <source>
        <dbReference type="ARBA" id="ARBA00018020"/>
    </source>
</evidence>
<evidence type="ECO:0000256" key="19">
    <source>
        <dbReference type="ARBA" id="ARBA00023015"/>
    </source>
</evidence>
<comment type="similarity">
    <text evidence="8">Belongs to the tumor necrosis factor family.</text>
</comment>
<dbReference type="GO" id="GO:0005125">
    <property type="term" value="F:cytokine activity"/>
    <property type="evidence" value="ECO:0007669"/>
    <property type="project" value="UniProtKB-KW"/>
</dbReference>
<feature type="domain" description="THD" evidence="30">
    <location>
        <begin position="57"/>
        <end position="194"/>
    </location>
</feature>
<comment type="function">
    <text evidence="1">Cytoplasmic form induces gene transcription inhibition.</text>
</comment>
<evidence type="ECO:0000256" key="15">
    <source>
        <dbReference type="ARBA" id="ARBA00022703"/>
    </source>
</evidence>
<evidence type="ECO:0000256" key="3">
    <source>
        <dbReference type="ARBA" id="ARBA00004162"/>
    </source>
</evidence>
<name>A0A401PXA5_SCYTO</name>
<evidence type="ECO:0000256" key="18">
    <source>
        <dbReference type="ARBA" id="ARBA00022989"/>
    </source>
</evidence>
<comment type="subunit">
    <text evidence="29">Homotrimer. Interacts with ARHGAP9, BAIAP2L1, BTK, CACNB3, CACNB4, CRK, DLG2, DNMBP, DOCK4, EPS8L3, FGR, FYB1, FYN, HCK, ITK, ITSN2, KALRN, LYN, MACC1, MIA, MPP4, MYO15A, NCF1, NCK1, NCK2, NCKIPSD, OSTF1, PIK3R1, PSTPIP1, RIMBP3C, SAMSN1, SH3GL3, SH3PXD2B, SH3PXD2A, SH3RF2, SKAP2, SNX33, SNX9, SORBS3, SPTA1, SRC, SRGAP1, SRGAP2, SRGAP3, TEC, TJP3 and YES1.</text>
</comment>
<dbReference type="GO" id="GO:0005886">
    <property type="term" value="C:plasma membrane"/>
    <property type="evidence" value="ECO:0007669"/>
    <property type="project" value="UniProtKB-SubCell"/>
</dbReference>
<keyword evidence="26" id="KW-0968">Cytoplasmic vesicle</keyword>
<dbReference type="Pfam" id="PF00229">
    <property type="entry name" value="TNF"/>
    <property type="match status" value="1"/>
</dbReference>
<dbReference type="GO" id="GO:0008625">
    <property type="term" value="P:extrinsic apoptotic signaling pathway via death domain receptors"/>
    <property type="evidence" value="ECO:0007669"/>
    <property type="project" value="TreeGrafter"/>
</dbReference>
<evidence type="ECO:0000256" key="11">
    <source>
        <dbReference type="ARBA" id="ARBA00022491"/>
    </source>
</evidence>
<keyword evidence="18" id="KW-1133">Transmembrane helix</keyword>